<keyword evidence="4" id="KW-1185">Reference proteome</keyword>
<feature type="signal peptide" evidence="2">
    <location>
        <begin position="1"/>
        <end position="19"/>
    </location>
</feature>
<dbReference type="PhylomeDB" id="A0A1B0FIW5"/>
<dbReference type="EnsemblMetazoa" id="GMOY003759-RA">
    <property type="protein sequence ID" value="GMOY003759-PA"/>
    <property type="gene ID" value="GMOY003759"/>
</dbReference>
<dbReference type="AlphaFoldDB" id="A0A1B0FIW5"/>
<evidence type="ECO:0000313" key="4">
    <source>
        <dbReference type="Proteomes" id="UP000092444"/>
    </source>
</evidence>
<feature type="compositionally biased region" description="Polar residues" evidence="1">
    <location>
        <begin position="262"/>
        <end position="271"/>
    </location>
</feature>
<name>A0A1B0FIW5_GLOMM</name>
<feature type="region of interest" description="Disordered" evidence="1">
    <location>
        <begin position="357"/>
        <end position="376"/>
    </location>
</feature>
<feature type="region of interest" description="Disordered" evidence="1">
    <location>
        <begin position="260"/>
        <end position="280"/>
    </location>
</feature>
<dbReference type="EMBL" id="CCAG010006752">
    <property type="status" value="NOT_ANNOTATED_CDS"/>
    <property type="molecule type" value="Genomic_DNA"/>
</dbReference>
<accession>A0A1B0FIW5</accession>
<proteinExistence type="predicted"/>
<dbReference type="Proteomes" id="UP000092444">
    <property type="component" value="Unassembled WGS sequence"/>
</dbReference>
<feature type="compositionally biased region" description="Polar residues" evidence="1">
    <location>
        <begin position="163"/>
        <end position="181"/>
    </location>
</feature>
<evidence type="ECO:0000313" key="3">
    <source>
        <dbReference type="EnsemblMetazoa" id="GMOY003759-PA"/>
    </source>
</evidence>
<dbReference type="EMBL" id="CCAG010006751">
    <property type="status" value="NOT_ANNOTATED_CDS"/>
    <property type="molecule type" value="Genomic_DNA"/>
</dbReference>
<evidence type="ECO:0000256" key="1">
    <source>
        <dbReference type="SAM" id="MobiDB-lite"/>
    </source>
</evidence>
<evidence type="ECO:0000256" key="2">
    <source>
        <dbReference type="SAM" id="SignalP"/>
    </source>
</evidence>
<feature type="compositionally biased region" description="Polar residues" evidence="1">
    <location>
        <begin position="293"/>
        <end position="309"/>
    </location>
</feature>
<reference evidence="3" key="1">
    <citation type="submission" date="2020-05" db="UniProtKB">
        <authorList>
            <consortium name="EnsemblMetazoa"/>
        </authorList>
    </citation>
    <scope>IDENTIFICATION</scope>
    <source>
        <strain evidence="3">Yale</strain>
    </source>
</reference>
<dbReference type="EMBL" id="CCAG010006753">
    <property type="status" value="NOT_ANNOTATED_CDS"/>
    <property type="molecule type" value="Genomic_DNA"/>
</dbReference>
<feature type="compositionally biased region" description="Acidic residues" evidence="1">
    <location>
        <begin position="324"/>
        <end position="338"/>
    </location>
</feature>
<feature type="region of interest" description="Disordered" evidence="1">
    <location>
        <begin position="292"/>
        <end position="347"/>
    </location>
</feature>
<organism evidence="3 4">
    <name type="scientific">Glossina morsitans morsitans</name>
    <name type="common">Savannah tsetse fly</name>
    <dbReference type="NCBI Taxonomy" id="37546"/>
    <lineage>
        <taxon>Eukaryota</taxon>
        <taxon>Metazoa</taxon>
        <taxon>Ecdysozoa</taxon>
        <taxon>Arthropoda</taxon>
        <taxon>Hexapoda</taxon>
        <taxon>Insecta</taxon>
        <taxon>Pterygota</taxon>
        <taxon>Neoptera</taxon>
        <taxon>Endopterygota</taxon>
        <taxon>Diptera</taxon>
        <taxon>Brachycera</taxon>
        <taxon>Muscomorpha</taxon>
        <taxon>Hippoboscoidea</taxon>
        <taxon>Glossinidae</taxon>
        <taxon>Glossina</taxon>
    </lineage>
</organism>
<keyword evidence="2" id="KW-0732">Signal</keyword>
<feature type="region of interest" description="Disordered" evidence="1">
    <location>
        <begin position="157"/>
        <end position="215"/>
    </location>
</feature>
<protein>
    <submittedName>
        <fullName evidence="3">Uncharacterized protein</fullName>
    </submittedName>
</protein>
<sequence length="484" mass="54509">MKSFLAVAVVTLALNFALASPVPGDVRDDAEVIEGHRRDEDFDDFKGVIDTGVGYTFLRPNPQATAFNFGFYDSFEDILRRIKEALSSPVVYSTHDEDSDEIVYHMKRNPIKMNKTSTVKVIDGHKVEINDTQYNNKNSHFRVRVINIRPVDDDAKVGEANDTVKTVTSGPDTIKNRSNVTSRGSEEESDERREPLEKKPQDNEIQGNIDSNEQEYRKLVDYSTQYPENNNKNTMLPVSNDDNAEDLNAAFVADNSIEDLTDSNASDSGNGNKEFESNISKEKFEKVEEISEINENTEVSDNLNESLTNADEEHNLTKRKDTELDSADDSEEEEEEKDSGDVGDAYQPMNKRLIKHAQRYGQRREDVSSSSDDETSELLEMHPDFNAEWGDLKADTDKDSNNLSNDIDVHFKPFDLSHDIAVNDIAAAQVDFPLNPDAEFIDVFGVPHSINSMPKFEKLSLNYPSTAYETPSPSSSNMQTQIMK</sequence>
<feature type="chain" id="PRO_5008407503" evidence="2">
    <location>
        <begin position="20"/>
        <end position="484"/>
    </location>
</feature>
<feature type="compositionally biased region" description="Basic and acidic residues" evidence="1">
    <location>
        <begin position="311"/>
        <end position="323"/>
    </location>
</feature>
<dbReference type="VEuPathDB" id="VectorBase:GMOY003759"/>
<feature type="compositionally biased region" description="Basic and acidic residues" evidence="1">
    <location>
        <begin position="184"/>
        <end position="202"/>
    </location>
</feature>